<dbReference type="AlphaFoldDB" id="A0A9Q7UUR6"/>
<name>A0A9Q7UUR6_9BURK</name>
<evidence type="ECO:0000313" key="2">
    <source>
        <dbReference type="Proteomes" id="UP000254259"/>
    </source>
</evidence>
<reference evidence="1 2" key="1">
    <citation type="submission" date="2018-01" db="EMBL/GenBank/DDBJ databases">
        <authorList>
            <person name="Clerissi C."/>
        </authorList>
    </citation>
    <scope>NUCLEOTIDE SEQUENCE [LARGE SCALE GENOMIC DNA]</scope>
    <source>
        <strain evidence="1">Cupriavidus taiwanensis SWF 66322</strain>
    </source>
</reference>
<dbReference type="EMBL" id="LT984813">
    <property type="protein sequence ID" value="SPD65143.1"/>
    <property type="molecule type" value="Genomic_DNA"/>
</dbReference>
<evidence type="ECO:0000313" key="1">
    <source>
        <dbReference type="EMBL" id="SPD65143.1"/>
    </source>
</evidence>
<proteinExistence type="predicted"/>
<organism evidence="1 2">
    <name type="scientific">Cupriavidus taiwanensis</name>
    <dbReference type="NCBI Taxonomy" id="164546"/>
    <lineage>
        <taxon>Bacteria</taxon>
        <taxon>Pseudomonadati</taxon>
        <taxon>Pseudomonadota</taxon>
        <taxon>Betaproteobacteria</taxon>
        <taxon>Burkholderiales</taxon>
        <taxon>Burkholderiaceae</taxon>
        <taxon>Cupriavidus</taxon>
    </lineage>
</organism>
<gene>
    <name evidence="1" type="ORF">CBM2636_12166</name>
</gene>
<protein>
    <submittedName>
        <fullName evidence="1">Uncharacterized protein</fullName>
    </submittedName>
</protein>
<sequence>MAPFLFCCKSGGRQQRAAVRRRLPPRKWRQPWIGARGRNRTGTPCGEGFSSHFGFRRQRGRCSWAGARLHHSLAAVGARRLLSTPSQPCGGAWLGVGSDAMHPGRSPTLTGVTSGVSPRRLKLFKSLVSTDFTTRARALRLVPIGARAAPVAAARGKPDIVVAPHPGCKLRLRRKGRVASAPTPQASLKRKVTTLLRLVTMSCAPLHLEISEPLQYQLREIPLCEADMKRWWLAAFGIAAGLASGAAMAHVSVGVSVGVPGVVIGAPAYYPPAPAYYGPPPVVVAPAPVYYGPPPVVVRPRPVYYGPGYYGPPRYYGGHRGYYGPPGYHRGHRHGHGHGHGKWRD</sequence>
<dbReference type="Proteomes" id="UP000254259">
    <property type="component" value="Chromosome CBM2636"/>
</dbReference>
<accession>A0A9Q7UUR6</accession>